<evidence type="ECO:0000313" key="16">
    <source>
        <dbReference type="Proteomes" id="UP001374579"/>
    </source>
</evidence>
<evidence type="ECO:0000256" key="3">
    <source>
        <dbReference type="ARBA" id="ARBA00020987"/>
    </source>
</evidence>
<feature type="region of interest" description="Disordered" evidence="13">
    <location>
        <begin position="1078"/>
        <end position="1097"/>
    </location>
</feature>
<evidence type="ECO:0000313" key="15">
    <source>
        <dbReference type="EMBL" id="KAK7099699.1"/>
    </source>
</evidence>
<dbReference type="GO" id="GO:0006281">
    <property type="term" value="P:DNA repair"/>
    <property type="evidence" value="ECO:0007669"/>
    <property type="project" value="TreeGrafter"/>
</dbReference>
<feature type="domain" description="DOT1" evidence="14">
    <location>
        <begin position="3"/>
        <end position="325"/>
    </location>
</feature>
<keyword evidence="7 11" id="KW-0156">Chromatin regulator</keyword>
<feature type="compositionally biased region" description="Low complexity" evidence="13">
    <location>
        <begin position="1529"/>
        <end position="1548"/>
    </location>
</feature>
<comment type="similarity">
    <text evidence="11">Belongs to the class I-like SAM-binding methyltransferase superfamily. DOT1 family.</text>
</comment>
<feature type="compositionally biased region" description="Basic and acidic residues" evidence="13">
    <location>
        <begin position="1758"/>
        <end position="1767"/>
    </location>
</feature>
<comment type="subcellular location">
    <subcellularLocation>
        <location evidence="1 11">Nucleus</location>
    </subcellularLocation>
</comment>
<dbReference type="EC" id="2.1.1.360" evidence="2 11"/>
<feature type="compositionally biased region" description="Basic and acidic residues" evidence="13">
    <location>
        <begin position="2000"/>
        <end position="2017"/>
    </location>
</feature>
<feature type="compositionally biased region" description="Low complexity" evidence="13">
    <location>
        <begin position="2277"/>
        <end position="2289"/>
    </location>
</feature>
<keyword evidence="16" id="KW-1185">Reference proteome</keyword>
<evidence type="ECO:0000256" key="13">
    <source>
        <dbReference type="SAM" id="MobiDB-lite"/>
    </source>
</evidence>
<feature type="compositionally biased region" description="Basic and acidic residues" evidence="13">
    <location>
        <begin position="1588"/>
        <end position="1612"/>
    </location>
</feature>
<evidence type="ECO:0000256" key="11">
    <source>
        <dbReference type="RuleBase" id="RU271113"/>
    </source>
</evidence>
<feature type="coiled-coil region" evidence="12">
    <location>
        <begin position="664"/>
        <end position="691"/>
    </location>
</feature>
<name>A0AAN9B871_9CAEN</name>
<feature type="region of interest" description="Disordered" evidence="13">
    <location>
        <begin position="771"/>
        <end position="819"/>
    </location>
</feature>
<feature type="compositionally biased region" description="Low complexity" evidence="13">
    <location>
        <begin position="1080"/>
        <end position="1090"/>
    </location>
</feature>
<dbReference type="EMBL" id="JBAMIC010000011">
    <property type="protein sequence ID" value="KAK7099699.1"/>
    <property type="molecule type" value="Genomic_DNA"/>
</dbReference>
<feature type="region of interest" description="Disordered" evidence="13">
    <location>
        <begin position="1318"/>
        <end position="1359"/>
    </location>
</feature>
<dbReference type="GO" id="GO:0032259">
    <property type="term" value="P:methylation"/>
    <property type="evidence" value="ECO:0007669"/>
    <property type="project" value="UniProtKB-KW"/>
</dbReference>
<feature type="compositionally biased region" description="Polar residues" evidence="13">
    <location>
        <begin position="1576"/>
        <end position="1587"/>
    </location>
</feature>
<feature type="region of interest" description="Disordered" evidence="13">
    <location>
        <begin position="1454"/>
        <end position="3084"/>
    </location>
</feature>
<dbReference type="GO" id="GO:0140956">
    <property type="term" value="F:histone H3K79 trimethyltransferase activity"/>
    <property type="evidence" value="ECO:0007669"/>
    <property type="project" value="UniProtKB-EC"/>
</dbReference>
<evidence type="ECO:0000256" key="8">
    <source>
        <dbReference type="ARBA" id="ARBA00023242"/>
    </source>
</evidence>
<dbReference type="GO" id="GO:0005634">
    <property type="term" value="C:nucleus"/>
    <property type="evidence" value="ECO:0007669"/>
    <property type="project" value="UniProtKB-SubCell"/>
</dbReference>
<feature type="compositionally biased region" description="Basic and acidic residues" evidence="13">
    <location>
        <begin position="2265"/>
        <end position="2275"/>
    </location>
</feature>
<feature type="compositionally biased region" description="Low complexity" evidence="13">
    <location>
        <begin position="991"/>
        <end position="1014"/>
    </location>
</feature>
<dbReference type="Gene3D" id="1.10.260.60">
    <property type="match status" value="1"/>
</dbReference>
<dbReference type="GO" id="GO:0000077">
    <property type="term" value="P:DNA damage checkpoint signaling"/>
    <property type="evidence" value="ECO:0007669"/>
    <property type="project" value="TreeGrafter"/>
</dbReference>
<feature type="compositionally biased region" description="Polar residues" evidence="13">
    <location>
        <begin position="1480"/>
        <end position="1492"/>
    </location>
</feature>
<evidence type="ECO:0000256" key="9">
    <source>
        <dbReference type="ARBA" id="ARBA00029821"/>
    </source>
</evidence>
<feature type="compositionally biased region" description="Polar residues" evidence="13">
    <location>
        <begin position="2460"/>
        <end position="2469"/>
    </location>
</feature>
<feature type="compositionally biased region" description="Polar residues" evidence="13">
    <location>
        <begin position="1990"/>
        <end position="1999"/>
    </location>
</feature>
<feature type="region of interest" description="Disordered" evidence="13">
    <location>
        <begin position="1418"/>
        <end position="1437"/>
    </location>
</feature>
<evidence type="ECO:0000256" key="10">
    <source>
        <dbReference type="ARBA" id="ARBA00047770"/>
    </source>
</evidence>
<keyword evidence="12" id="KW-0175">Coiled coil</keyword>
<dbReference type="Proteomes" id="UP001374579">
    <property type="component" value="Unassembled WGS sequence"/>
</dbReference>
<feature type="compositionally biased region" description="Polar residues" evidence="13">
    <location>
        <begin position="2731"/>
        <end position="2743"/>
    </location>
</feature>
<feature type="compositionally biased region" description="Polar residues" evidence="13">
    <location>
        <begin position="2430"/>
        <end position="2440"/>
    </location>
</feature>
<feature type="region of interest" description="Disordered" evidence="13">
    <location>
        <begin position="387"/>
        <end position="445"/>
    </location>
</feature>
<feature type="compositionally biased region" description="Pro residues" evidence="13">
    <location>
        <begin position="2767"/>
        <end position="2785"/>
    </location>
</feature>
<feature type="compositionally biased region" description="Low complexity" evidence="13">
    <location>
        <begin position="2588"/>
        <end position="2602"/>
    </location>
</feature>
<feature type="compositionally biased region" description="Basic and acidic residues" evidence="13">
    <location>
        <begin position="1682"/>
        <end position="1703"/>
    </location>
</feature>
<comment type="miscellaneous">
    <text evidence="11">In contrast to other lysine histone methyltransferases, it does not contain a SET domain, suggesting the existence of another mechanism for methylation of lysine residues of histones.</text>
</comment>
<keyword evidence="8 11" id="KW-0539">Nucleus</keyword>
<feature type="compositionally biased region" description="Polar residues" evidence="13">
    <location>
        <begin position="1517"/>
        <end position="1527"/>
    </location>
</feature>
<feature type="compositionally biased region" description="Polar residues" evidence="13">
    <location>
        <begin position="2836"/>
        <end position="2849"/>
    </location>
</feature>
<feature type="compositionally biased region" description="Basic and acidic residues" evidence="13">
    <location>
        <begin position="2245"/>
        <end position="2255"/>
    </location>
</feature>
<feature type="compositionally biased region" description="Polar residues" evidence="13">
    <location>
        <begin position="3074"/>
        <end position="3084"/>
    </location>
</feature>
<evidence type="ECO:0000256" key="6">
    <source>
        <dbReference type="ARBA" id="ARBA00022691"/>
    </source>
</evidence>
<evidence type="ECO:0000256" key="1">
    <source>
        <dbReference type="ARBA" id="ARBA00004123"/>
    </source>
</evidence>
<feature type="compositionally biased region" description="Low complexity" evidence="13">
    <location>
        <begin position="2304"/>
        <end position="2317"/>
    </location>
</feature>
<feature type="compositionally biased region" description="Low complexity" evidence="13">
    <location>
        <begin position="1204"/>
        <end position="1223"/>
    </location>
</feature>
<evidence type="ECO:0000256" key="7">
    <source>
        <dbReference type="ARBA" id="ARBA00022853"/>
    </source>
</evidence>
<feature type="compositionally biased region" description="Basic and acidic residues" evidence="13">
    <location>
        <begin position="2443"/>
        <end position="2459"/>
    </location>
</feature>
<comment type="caution">
    <text evidence="15">The sequence shown here is derived from an EMBL/GenBank/DDBJ whole genome shotgun (WGS) entry which is preliminary data.</text>
</comment>
<feature type="compositionally biased region" description="Polar residues" evidence="13">
    <location>
        <begin position="2703"/>
        <end position="2715"/>
    </location>
</feature>
<accession>A0AAN9B871</accession>
<feature type="compositionally biased region" description="Polar residues" evidence="13">
    <location>
        <begin position="2865"/>
        <end position="2877"/>
    </location>
</feature>
<feature type="compositionally biased region" description="Low complexity" evidence="13">
    <location>
        <begin position="2543"/>
        <end position="2571"/>
    </location>
</feature>
<feature type="compositionally biased region" description="Basic and acidic residues" evidence="13">
    <location>
        <begin position="2143"/>
        <end position="2166"/>
    </location>
</feature>
<comment type="catalytic activity">
    <reaction evidence="10 11">
        <text>L-lysyl(79)-[histone H3] + 3 S-adenosyl-L-methionine = N(6),N(6),N(6)-trimethyl-L-lysyl(79)-[histone H3] + 3 S-adenosyl-L-homocysteine + 3 H(+)</text>
        <dbReference type="Rhea" id="RHEA:60328"/>
        <dbReference type="Rhea" id="RHEA-COMP:15549"/>
        <dbReference type="Rhea" id="RHEA-COMP:15552"/>
        <dbReference type="ChEBI" id="CHEBI:15378"/>
        <dbReference type="ChEBI" id="CHEBI:29969"/>
        <dbReference type="ChEBI" id="CHEBI:57856"/>
        <dbReference type="ChEBI" id="CHEBI:59789"/>
        <dbReference type="ChEBI" id="CHEBI:61961"/>
        <dbReference type="EC" id="2.1.1.360"/>
    </reaction>
</comment>
<feature type="compositionally biased region" description="Basic residues" evidence="13">
    <location>
        <begin position="2572"/>
        <end position="2587"/>
    </location>
</feature>
<feature type="compositionally biased region" description="Basic and acidic residues" evidence="13">
    <location>
        <begin position="1979"/>
        <end position="1989"/>
    </location>
</feature>
<feature type="compositionally biased region" description="Polar residues" evidence="13">
    <location>
        <begin position="1182"/>
        <end position="1203"/>
    </location>
</feature>
<feature type="coiled-coil region" evidence="12">
    <location>
        <begin position="738"/>
        <end position="765"/>
    </location>
</feature>
<feature type="compositionally biased region" description="Polar residues" evidence="13">
    <location>
        <begin position="2790"/>
        <end position="2811"/>
    </location>
</feature>
<feature type="compositionally biased region" description="Basic and acidic residues" evidence="13">
    <location>
        <begin position="2111"/>
        <end position="2128"/>
    </location>
</feature>
<feature type="compositionally biased region" description="Low complexity" evidence="13">
    <location>
        <begin position="1044"/>
        <end position="1059"/>
    </location>
</feature>
<gene>
    <name evidence="15" type="ORF">V1264_022774</name>
</gene>
<feature type="compositionally biased region" description="Low complexity" evidence="13">
    <location>
        <begin position="1969"/>
        <end position="1978"/>
    </location>
</feature>
<dbReference type="PANTHER" id="PTHR21451">
    <property type="entry name" value="HISTONE H3 METHYLTRANSFERASE"/>
    <property type="match status" value="1"/>
</dbReference>
<dbReference type="InterPro" id="IPR025789">
    <property type="entry name" value="DOT1_dom"/>
</dbReference>
<feature type="compositionally biased region" description="Basic and acidic residues" evidence="13">
    <location>
        <begin position="1888"/>
        <end position="1900"/>
    </location>
</feature>
<sequence>MELELKLHSPVGGESIAYTWPVSGSEGKEGGEDVVDTIKWACEEYQELKQTVQNCILQDYDVKSYESIKSVCDRYNKAVDSFRQLGSTRHQRPVERAGMKLVRHVIQQCYNYAVRDPEQLNHYEPFSPEVYGETSFDLVEQIIKTIKIKEDDYFIDLGSGVGQVALQVAAATRCKFCYGIEKAEWPATYAVDMDRMFKKWMSFFGKSYGDYLLEKGDFLIEDIRERIESASVIFVNNFAFGPQVDHHLKSMFSNMKEGAKIVSSKAFCPLNFRITDRNLSDIGSIMQVQELSPLSGAVSWTGKAFAYYIHTIDRTLLEKYFQRLKNPKAALIDEPRRDRRGRIMDKKSIASLKDKENSRLRRCGGDHTYQAAKALDFDSASNASTITNTMSDDNSNTVNSAEDDSSVMGPTTRRKWTEWVNRPSSGSESQNDNESSANNTDLEKSVLWKQRLKKKSLKRIKNGTIQKKKNNKFKKKLRVRRVAVAVAQQAAQDRGTNSAEELPTGVKVTKKQVKVAKPPALSLDSLNLLHTHTVLSTTGQGVEDSTKYNDRRMAALAGGPFKASTQRKTVRSLDMMMPAVDQWLDICRKRLLAYLSLMQTNEYIDKVQHQRDLELERHHELRNKEAMYEKEISDLQKNSVELIKKRIGELGVEANTPSELLGQHHLMKQQNHQLQRRRSELQQQIHCLKSEQLQLVTAQKLLSEQNGLINNHKKNGVVRPLETERILKREVLSAYTNNQRMVQQANQLELEIQRLEIINNQLIAADTAAAAATSTPATITTTTPTTTSSKPKSGSAKGTKRKSGGSPATPVPLPPSTEKMKEKLDMKENLEAYGRRVNKLKSEVTAALTESMDGIAAMSGTTPPVTPSSSVAGDLSRAGQSIVAGIKQEAKFQPPDLSIKGLLEKTKALPNGAIKHEVTATVGHISSSTSSSMNSDILPQTVVKAEAREVVNGAKKRKSLNGINLSHARPAAADAGSLSKGGNPHSTIPGSNALSSPSVSSSPSPSTTSLASASGKPSSPWAEERLNLAHDLLRFHETPVQQATPPVVSSSTVTSYSSPANGDVLTSAAVESHRMQNNYSPISRPSSQSSTEGMDLPCSMSSSAAMSRLVQTYSSRSAAYQDTSVFHQSVAPGGRLGVGMLPLPSVPVTMTIDVGAMSGSCVSTRRLLPSTPMSHHAAQYQPYMTSSSRSKGTASGPGSTQLVASSSRPSSSSKQQAAAQRPAVPTTSTPLTTEQHVVIQQHTAMQQAQQTMVIQSLLRGSAPRPCARQPIWRPTSVEVSAPFSTTATTTAAMVPVSVGHPAAPMTFGSVITHSIPTSSCYKAPQEPKAPSRPRKYSRSRSRSGSQSHLPQPVPTNHHVVTLPNGLVPFNHTQHSVAKMIGPSVISAAGDAPTPVQMAMVNGIPISAVPQPQHLVAGNQKDTDQTANPEAKPQADDSSGFQALLAFASSEHDLQKSLKRKLEEEEMPSPVTEGMPVLSADTPNSDSGYTSALTEKPCLSDAETSLKTGLGGKKAKTVHSQNNVNKRGSSGKQSSRTESSSESTGLTKTSHGKSGRSRSPSPAPSRKSKPDEAAEKNTATPLKSSSIETVKEEKKAQEENEKLSVDSLCKDSVEAGMEDSTTTEKVTGKPDKSKSSASKGKSAAEKKKSGSSKSHASKELAKCQKVETHTEQKPETEATNSKDSGKADVKEKDKSQNDAKEKTSNDTSKSVPVRSLRGSSSKPGEREARLDKHQRKIQPSSSKARKPSPVDSFTAFLDSKQKEEASLDRRRKKKVVEKVSPAPSPSRSPSKPRNAGDEDCEKSKDKRKESQSSQEEGSSKAKKSHDEGKSDAKSKESHDEGKSDAKSKESHDEGKSDAKSKKSHDEGKSDAKSKESQQKVSTPTSSSKSTKEGKPVVEKEATCQSSASPKPENRSKDKKSSTKSDNASVGKDRVHSPSASPKPADKAEKHSKSSPSSRNESPSHKKDVTSKPSPSPKSESQSDKHKKDVTNKPSTSPKSDSQSDKHRNVSPVPKKESSSRTASPSSKPGHAKEEKQRKCSPSSRSVSPADRKSAPTGSVSPKADTHHGSSTLPAPLQKSKSGNKDKRYSDGHNSTPVAKKEALDMPLLSPKSVDKKDGKDKKSSSKEGGSKTSPTPSPIPAHKIKTEGERVLSTKDKAGSPDKKKTPSSDSSPSRPHRGEGPISDLDLQTGEGQQQRKRPSYEQQVSVGFAPQQKTENDTDQDTDCPYKPRVSSGGKSVALQSKGENVKKNGEVGKGDNPPSQRVTELKGCRERRPSRSCNSSPQPQSCSGDHKDSRMEMPSKHPSSAPSSRTASPVPGKDRSGHGVSHSPLSHSVGHEKEKPRPRSRSPVSQSSRNAGQDKDQMLSPVSLTNSSGEPGREKFQRKSTSPVGYRPRNQIKIKPEPENMKIPGAENTEAKDTKALAKGSCTPGKTSPRSSPKLQVDLRKSSPTENAYDSKEQMSPTKTVTVTLEDIAPSLKDSKSMGSYIVSDSPMSKSPRSGDYPEKSFAAYKSPPQWRGPHTPPGSPVHSEASGRQSRRDSRVSSTSSCSSSRSSSSTSRARSTSSGQSGTKRQKSPRKANARRRSLRSYSTSTTTSTTAISSEEESDDQSSKQDSFATPAAAQSPSVVSRMTVSPLFGSLGEPEKKLNPVKKEEVPTQSDSSASSSESSTSTPVEEEPPKELTLGRRDSLVEPAAVQGRRLSFTQLGGSENKNLSAKYPAAGSATKAPLSMSSKKPNTTTASLPLPDMTKPPPGMYSGGHSGYPSSPLPAPRPGYLPVGSPPNPGYISHSPNIPQLQSPPTLVSASQGYISHSPNPPQLQSPPSVLSVSPGYISHSPSSQKQANQLHSPPNPGYILHSPKAPKQTPQLQSTSTAMSASPGYISRSSKSVKPTAPLQSSASVVSASQGYVSHTSKALKQSAQHHPSPSSLSVPPGYVSHSPCSQGQTPQSQNRQFSQYRNANNNNISKVGDAWGSGGHYSSSSTTKLSSAYSSNPHQDVRGMNSAPQYYHQPSAPPPMSLQQQAGIYPASQTYPHYNKYQHGAAPGRPATDSRSAQPARMYMPPNNWHPYGRSPSLNSSGMRRQ</sequence>
<feature type="compositionally biased region" description="Polar residues" evidence="13">
    <location>
        <begin position="2366"/>
        <end position="2375"/>
    </location>
</feature>
<feature type="compositionally biased region" description="Polar residues" evidence="13">
    <location>
        <begin position="2622"/>
        <end position="2633"/>
    </location>
</feature>
<feature type="compositionally biased region" description="Low complexity" evidence="13">
    <location>
        <begin position="1877"/>
        <end position="1887"/>
    </location>
</feature>
<feature type="compositionally biased region" description="Polar residues" evidence="13">
    <location>
        <begin position="2940"/>
        <end position="2967"/>
    </location>
</feature>
<proteinExistence type="inferred from homology"/>
<feature type="compositionally biased region" description="Basic and acidic residues" evidence="13">
    <location>
        <begin position="1823"/>
        <end position="1876"/>
    </location>
</feature>
<feature type="compositionally biased region" description="Basic and acidic residues" evidence="13">
    <location>
        <begin position="1655"/>
        <end position="1675"/>
    </location>
</feature>
<evidence type="ECO:0000256" key="5">
    <source>
        <dbReference type="ARBA" id="ARBA00022679"/>
    </source>
</evidence>
<feature type="compositionally biased region" description="Low complexity" evidence="13">
    <location>
        <begin position="2925"/>
        <end position="2934"/>
    </location>
</feature>
<feature type="compositionally biased region" description="Basic and acidic residues" evidence="13">
    <location>
        <begin position="2290"/>
        <end position="2301"/>
    </location>
</feature>
<feature type="compositionally biased region" description="Basic and acidic residues" evidence="13">
    <location>
        <begin position="1800"/>
        <end position="1809"/>
    </location>
</feature>
<feature type="compositionally biased region" description="Low complexity" evidence="13">
    <location>
        <begin position="2822"/>
        <end position="2831"/>
    </location>
</feature>
<evidence type="ECO:0000259" key="14">
    <source>
        <dbReference type="PROSITE" id="PS51569"/>
    </source>
</evidence>
<keyword evidence="5 11" id="KW-0808">Transferase</keyword>
<comment type="function">
    <text evidence="11">Histone methyltransferase that specifically trimethylates histone H3 to form H3K79me3. This methylation is required for telomere silencing and for the pachytene checkpoint during the meiotic cell cycle by allowing the recruitment of RAD9 to double strand breaks. Nucleosomes are preferred as substrate compared to free histone.</text>
</comment>
<feature type="compositionally biased region" description="Polar residues" evidence="13">
    <location>
        <begin position="422"/>
        <end position="440"/>
    </location>
</feature>
<dbReference type="Pfam" id="PF08123">
    <property type="entry name" value="DOT1"/>
    <property type="match status" value="1"/>
</dbReference>
<dbReference type="Gene3D" id="3.40.50.150">
    <property type="entry name" value="Vaccinia Virus protein VP39"/>
    <property type="match status" value="1"/>
</dbReference>
<feature type="compositionally biased region" description="Basic residues" evidence="13">
    <location>
        <begin position="1331"/>
        <end position="1341"/>
    </location>
</feature>
<feature type="compositionally biased region" description="Low complexity" evidence="13">
    <location>
        <begin position="2978"/>
        <end position="2993"/>
    </location>
</feature>
<feature type="compositionally biased region" description="Polar residues" evidence="13">
    <location>
        <begin position="2908"/>
        <end position="2923"/>
    </location>
</feature>
<evidence type="ECO:0000256" key="2">
    <source>
        <dbReference type="ARBA" id="ARBA00012190"/>
    </source>
</evidence>
<dbReference type="PANTHER" id="PTHR21451:SF0">
    <property type="entry name" value="HISTONE-LYSINE N-METHYLTRANSFERASE, H3 LYSINE-79 SPECIFIC"/>
    <property type="match status" value="1"/>
</dbReference>
<evidence type="ECO:0000256" key="4">
    <source>
        <dbReference type="ARBA" id="ARBA00022603"/>
    </source>
</evidence>
<evidence type="ECO:0000256" key="12">
    <source>
        <dbReference type="SAM" id="Coils"/>
    </source>
</evidence>
<dbReference type="PROSITE" id="PS51569">
    <property type="entry name" value="DOT1"/>
    <property type="match status" value="1"/>
</dbReference>
<feature type="compositionally biased region" description="Polar residues" evidence="13">
    <location>
        <begin position="387"/>
        <end position="400"/>
    </location>
</feature>
<feature type="compositionally biased region" description="Low complexity" evidence="13">
    <location>
        <begin position="2657"/>
        <end position="2674"/>
    </location>
</feature>
<feature type="compositionally biased region" description="Polar residues" evidence="13">
    <location>
        <begin position="3019"/>
        <end position="3034"/>
    </location>
</feature>
<organism evidence="15 16">
    <name type="scientific">Littorina saxatilis</name>
    <dbReference type="NCBI Taxonomy" id="31220"/>
    <lineage>
        <taxon>Eukaryota</taxon>
        <taxon>Metazoa</taxon>
        <taxon>Spiralia</taxon>
        <taxon>Lophotrochozoa</taxon>
        <taxon>Mollusca</taxon>
        <taxon>Gastropoda</taxon>
        <taxon>Caenogastropoda</taxon>
        <taxon>Littorinimorpha</taxon>
        <taxon>Littorinoidea</taxon>
        <taxon>Littorinidae</taxon>
        <taxon>Littorina</taxon>
    </lineage>
</organism>
<protein>
    <recommendedName>
        <fullName evidence="3 11">Histone-lysine N-methyltransferase, H3 lysine-79 specific</fullName>
        <ecNumber evidence="2 11">2.1.1.360</ecNumber>
    </recommendedName>
    <alternativeName>
        <fullName evidence="9 11">Histone H3-K79 methyltransferase</fullName>
    </alternativeName>
</protein>
<feature type="compositionally biased region" description="Basic and acidic residues" evidence="13">
    <location>
        <begin position="2643"/>
        <end position="2656"/>
    </location>
</feature>
<dbReference type="SUPFAM" id="SSF53335">
    <property type="entry name" value="S-adenosyl-L-methionine-dependent methyltransferases"/>
    <property type="match status" value="1"/>
</dbReference>
<keyword evidence="4 11" id="KW-0489">Methyltransferase</keyword>
<feature type="region of interest" description="Disordered" evidence="13">
    <location>
        <begin position="1040"/>
        <end position="1059"/>
    </location>
</feature>
<feature type="compositionally biased region" description="Basic and acidic residues" evidence="13">
    <location>
        <begin position="2678"/>
        <end position="2691"/>
    </location>
</feature>
<dbReference type="InterPro" id="IPR030445">
    <property type="entry name" value="H3-K79_meTrfase"/>
</dbReference>
<feature type="compositionally biased region" description="Low complexity" evidence="13">
    <location>
        <begin position="771"/>
        <end position="797"/>
    </location>
</feature>
<feature type="compositionally biased region" description="Low complexity" evidence="13">
    <location>
        <begin position="2897"/>
        <end position="2907"/>
    </location>
</feature>
<dbReference type="FunFam" id="3.40.50.150:FF:000033">
    <property type="entry name" value="Histone-lysine N-methyltransferase, H3 lysine-79 specific"/>
    <property type="match status" value="1"/>
</dbReference>
<feature type="compositionally biased region" description="Low complexity" evidence="13">
    <location>
        <begin position="1777"/>
        <end position="1791"/>
    </location>
</feature>
<feature type="region of interest" description="Disordered" evidence="13">
    <location>
        <begin position="1181"/>
        <end position="1230"/>
    </location>
</feature>
<dbReference type="InterPro" id="IPR029063">
    <property type="entry name" value="SAM-dependent_MTases_sf"/>
</dbReference>
<feature type="region of interest" description="Disordered" evidence="13">
    <location>
        <begin position="961"/>
        <end position="1021"/>
    </location>
</feature>
<reference evidence="15 16" key="1">
    <citation type="submission" date="2024-02" db="EMBL/GenBank/DDBJ databases">
        <title>Chromosome-scale genome assembly of the rough periwinkle Littorina saxatilis.</title>
        <authorList>
            <person name="De Jode A."/>
            <person name="Faria R."/>
            <person name="Formenti G."/>
            <person name="Sims Y."/>
            <person name="Smith T.P."/>
            <person name="Tracey A."/>
            <person name="Wood J.M.D."/>
            <person name="Zagrodzka Z.B."/>
            <person name="Johannesson K."/>
            <person name="Butlin R.K."/>
            <person name="Leder E.H."/>
        </authorList>
    </citation>
    <scope>NUCLEOTIDE SEQUENCE [LARGE SCALE GENOMIC DNA]</scope>
    <source>
        <strain evidence="15">Snail1</strain>
        <tissue evidence="15">Muscle</tissue>
    </source>
</reference>
<keyword evidence="6 11" id="KW-0949">S-adenosyl-L-methionine</keyword>
<feature type="compositionally biased region" description="Basic and acidic residues" evidence="13">
    <location>
        <begin position="1910"/>
        <end position="1921"/>
    </location>
</feature>